<accession>A0A521DYZ7</accession>
<dbReference type="Pfam" id="PF01471">
    <property type="entry name" value="PG_binding_1"/>
    <property type="match status" value="1"/>
</dbReference>
<dbReference type="InterPro" id="IPR036365">
    <property type="entry name" value="PGBD-like_sf"/>
</dbReference>
<organism evidence="3 4">
    <name type="scientific">Geodermatophilus aquaeductus</name>
    <dbReference type="NCBI Taxonomy" id="1564161"/>
    <lineage>
        <taxon>Bacteria</taxon>
        <taxon>Bacillati</taxon>
        <taxon>Actinomycetota</taxon>
        <taxon>Actinomycetes</taxon>
        <taxon>Geodermatophilales</taxon>
        <taxon>Geodermatophilaceae</taxon>
        <taxon>Geodermatophilus</taxon>
    </lineage>
</organism>
<gene>
    <name evidence="3" type="ORF">SAMN06273567_10430</name>
</gene>
<evidence type="ECO:0000313" key="4">
    <source>
        <dbReference type="Proteomes" id="UP000317484"/>
    </source>
</evidence>
<feature type="domain" description="Peptidoglycan binding-like" evidence="2">
    <location>
        <begin position="82"/>
        <end position="137"/>
    </location>
</feature>
<protein>
    <submittedName>
        <fullName evidence="3">Peptidoglycan binding domain-containing protein</fullName>
    </submittedName>
</protein>
<dbReference type="InterPro" id="IPR002477">
    <property type="entry name" value="Peptidoglycan-bd-like"/>
</dbReference>
<sequence>MHTAPRHRGDDPWTSDRRVWLCSGGSGWACGTRRWSTCRAGCSAWSPYLGLAHRPAPAAVAGQRWPDVREDQAHGSLRSASGAAVATWQWRLVQALGRTFAVYEAFGPATEQATRDFQSAQEVAVDGIVGPNTRAAMVRRPGPVMQPRRGTQAMAPVTPRHPRPRVTEGR</sequence>
<feature type="region of interest" description="Disordered" evidence="1">
    <location>
        <begin position="139"/>
        <end position="170"/>
    </location>
</feature>
<dbReference type="SUPFAM" id="SSF47090">
    <property type="entry name" value="PGBD-like"/>
    <property type="match status" value="1"/>
</dbReference>
<evidence type="ECO:0000313" key="3">
    <source>
        <dbReference type="EMBL" id="SMO76848.1"/>
    </source>
</evidence>
<dbReference type="Proteomes" id="UP000317484">
    <property type="component" value="Unassembled WGS sequence"/>
</dbReference>
<proteinExistence type="predicted"/>
<dbReference type="InterPro" id="IPR036366">
    <property type="entry name" value="PGBDSf"/>
</dbReference>
<reference evidence="3 4" key="1">
    <citation type="submission" date="2017-05" db="EMBL/GenBank/DDBJ databases">
        <authorList>
            <person name="Varghese N."/>
            <person name="Submissions S."/>
        </authorList>
    </citation>
    <scope>NUCLEOTIDE SEQUENCE [LARGE SCALE GENOMIC DNA]</scope>
    <source>
        <strain evidence="3 4">DSM 46834</strain>
    </source>
</reference>
<evidence type="ECO:0000259" key="2">
    <source>
        <dbReference type="Pfam" id="PF01471"/>
    </source>
</evidence>
<dbReference type="AlphaFoldDB" id="A0A521DYZ7"/>
<evidence type="ECO:0000256" key="1">
    <source>
        <dbReference type="SAM" id="MobiDB-lite"/>
    </source>
</evidence>
<keyword evidence="4" id="KW-1185">Reference proteome</keyword>
<dbReference type="Gene3D" id="1.10.101.10">
    <property type="entry name" value="PGBD-like superfamily/PGBD"/>
    <property type="match status" value="1"/>
</dbReference>
<dbReference type="EMBL" id="FXTJ01000004">
    <property type="protein sequence ID" value="SMO76848.1"/>
    <property type="molecule type" value="Genomic_DNA"/>
</dbReference>
<name>A0A521DYZ7_9ACTN</name>